<dbReference type="NCBIfam" id="TIGR01087">
    <property type="entry name" value="murD"/>
    <property type="match status" value="1"/>
</dbReference>
<accession>A0A4Q0XIG5</accession>
<dbReference type="PANTHER" id="PTHR43692">
    <property type="entry name" value="UDP-N-ACETYLMURAMOYLALANINE--D-GLUTAMATE LIGASE"/>
    <property type="match status" value="1"/>
</dbReference>
<evidence type="ECO:0000256" key="8">
    <source>
        <dbReference type="RuleBase" id="RU003664"/>
    </source>
</evidence>
<comment type="caution">
    <text evidence="11">The sequence shown here is derived from an EMBL/GenBank/DDBJ whole genome shotgun (WGS) entry which is preliminary data.</text>
</comment>
<dbReference type="GO" id="GO:0051301">
    <property type="term" value="P:cell division"/>
    <property type="evidence" value="ECO:0007669"/>
    <property type="project" value="UniProtKB-KW"/>
</dbReference>
<dbReference type="InterPro" id="IPR036615">
    <property type="entry name" value="Mur_ligase_C_dom_sf"/>
</dbReference>
<feature type="binding site" evidence="7">
    <location>
        <begin position="117"/>
        <end position="123"/>
    </location>
    <ligand>
        <name>ATP</name>
        <dbReference type="ChEBI" id="CHEBI:30616"/>
    </ligand>
</feature>
<dbReference type="InterPro" id="IPR005762">
    <property type="entry name" value="MurD"/>
</dbReference>
<evidence type="ECO:0000256" key="4">
    <source>
        <dbReference type="ARBA" id="ARBA00022598"/>
    </source>
</evidence>
<dbReference type="OrthoDB" id="9809796at2"/>
<dbReference type="GO" id="GO:0008764">
    <property type="term" value="F:UDP-N-acetylmuramoylalanine-D-glutamate ligase activity"/>
    <property type="evidence" value="ECO:0007669"/>
    <property type="project" value="UniProtKB-UniRule"/>
</dbReference>
<dbReference type="AlphaFoldDB" id="A0A4Q0XIG5"/>
<dbReference type="SUPFAM" id="SSF51984">
    <property type="entry name" value="MurCD N-terminal domain"/>
    <property type="match status" value="1"/>
</dbReference>
<evidence type="ECO:0000259" key="10">
    <source>
        <dbReference type="Pfam" id="PF08245"/>
    </source>
</evidence>
<dbReference type="SUPFAM" id="SSF53244">
    <property type="entry name" value="MurD-like peptide ligases, peptide-binding domain"/>
    <property type="match status" value="1"/>
</dbReference>
<dbReference type="Pfam" id="PF21377">
    <property type="entry name" value="MurD_N"/>
    <property type="match status" value="1"/>
</dbReference>
<evidence type="ECO:0000313" key="12">
    <source>
        <dbReference type="Proteomes" id="UP000289792"/>
    </source>
</evidence>
<dbReference type="InterPro" id="IPR013221">
    <property type="entry name" value="Mur_ligase_cen"/>
</dbReference>
<comment type="catalytic activity">
    <reaction evidence="7 8">
        <text>UDP-N-acetyl-alpha-D-muramoyl-L-alanine + D-glutamate + ATP = UDP-N-acetyl-alpha-D-muramoyl-L-alanyl-D-glutamate + ADP + phosphate + H(+)</text>
        <dbReference type="Rhea" id="RHEA:16429"/>
        <dbReference type="ChEBI" id="CHEBI:15378"/>
        <dbReference type="ChEBI" id="CHEBI:29986"/>
        <dbReference type="ChEBI" id="CHEBI:30616"/>
        <dbReference type="ChEBI" id="CHEBI:43474"/>
        <dbReference type="ChEBI" id="CHEBI:83898"/>
        <dbReference type="ChEBI" id="CHEBI:83900"/>
        <dbReference type="ChEBI" id="CHEBI:456216"/>
        <dbReference type="EC" id="6.3.2.9"/>
    </reaction>
</comment>
<dbReference type="Pfam" id="PF08245">
    <property type="entry name" value="Mur_ligase_M"/>
    <property type="match status" value="1"/>
</dbReference>
<evidence type="ECO:0000259" key="9">
    <source>
        <dbReference type="Pfam" id="PF02875"/>
    </source>
</evidence>
<sequence length="451" mass="50821">MKKPSFGGFGRIVILGGGESGVGTALLAKAKGYKVFLSDKGKIKEKYKDVLIHNEIEFEDEQHTESKILDADIVMKSPGIPDKVALVKQIRAQGIQVVSEIEFASKFTNATIVGVTGSNGKTTTVSLIYHILKQELEVGLSGNIGKSFAQQILEHDYPNYVLEISSFQLDDIVDFKPHIAVLLNITPDHLDRYDYKFENYIDSKFRIVMNQTKDDYLIYDADDEVITEWLKSHEIQSTLVPFSLTKIIENGAYLNKEEIKITIDNNQIIMSTKNLALEGKHNIKNQMAASTVAHLLKIRKQTIRESLENFQGVEHRLEHVLKINKVRYINDSKATNVNATYFALDSMESPTIWIVGGVDKGNDYRELFPFINEKVKAIICLGVDNEKLLNTFGKMVDTIVETQHMSEAVKIAYKLAETGDSVLLSPACASFDLFENYEDRGRQFKDAVRNL</sequence>
<dbReference type="EMBL" id="SDDZ01000005">
    <property type="protein sequence ID" value="RXJ49811.1"/>
    <property type="molecule type" value="Genomic_DNA"/>
</dbReference>
<comment type="pathway">
    <text evidence="2 7 8">Cell wall biogenesis; peptidoglycan biosynthesis.</text>
</comment>
<dbReference type="GO" id="GO:0071555">
    <property type="term" value="P:cell wall organization"/>
    <property type="evidence" value="ECO:0007669"/>
    <property type="project" value="UniProtKB-KW"/>
</dbReference>
<evidence type="ECO:0000256" key="7">
    <source>
        <dbReference type="HAMAP-Rule" id="MF_00639"/>
    </source>
</evidence>
<keyword evidence="7 8" id="KW-0132">Cell division</keyword>
<dbReference type="GO" id="GO:0009252">
    <property type="term" value="P:peptidoglycan biosynthetic process"/>
    <property type="evidence" value="ECO:0007669"/>
    <property type="project" value="UniProtKB-UniRule"/>
</dbReference>
<dbReference type="GO" id="GO:0005737">
    <property type="term" value="C:cytoplasm"/>
    <property type="evidence" value="ECO:0007669"/>
    <property type="project" value="UniProtKB-SubCell"/>
</dbReference>
<gene>
    <name evidence="7 11" type="primary">murD</name>
    <name evidence="11" type="ORF">ESZ48_10170</name>
</gene>
<keyword evidence="7 8" id="KW-0133">Cell shape</keyword>
<keyword evidence="7 8" id="KW-0961">Cell wall biogenesis/degradation</keyword>
<comment type="similarity">
    <text evidence="7">Belongs to the MurCDEF family.</text>
</comment>
<dbReference type="EC" id="6.3.2.9" evidence="7 8"/>
<evidence type="ECO:0000256" key="2">
    <source>
        <dbReference type="ARBA" id="ARBA00004752"/>
    </source>
</evidence>
<dbReference type="Gene3D" id="3.40.1190.10">
    <property type="entry name" value="Mur-like, catalytic domain"/>
    <property type="match status" value="1"/>
</dbReference>
<keyword evidence="12" id="KW-1185">Reference proteome</keyword>
<dbReference type="UniPathway" id="UPA00219"/>
<dbReference type="GO" id="GO:0008360">
    <property type="term" value="P:regulation of cell shape"/>
    <property type="evidence" value="ECO:0007669"/>
    <property type="project" value="UniProtKB-KW"/>
</dbReference>
<keyword evidence="5 7" id="KW-0547">Nucleotide-binding</keyword>
<evidence type="ECO:0000256" key="1">
    <source>
        <dbReference type="ARBA" id="ARBA00004496"/>
    </source>
</evidence>
<evidence type="ECO:0000256" key="5">
    <source>
        <dbReference type="ARBA" id="ARBA00022741"/>
    </source>
</evidence>
<reference evidence="11 12" key="1">
    <citation type="submission" date="2019-01" db="EMBL/GenBank/DDBJ databases">
        <title>Genome sequence of the Antarctic species Gelidibacter gilvus ACAM 158(T).</title>
        <authorList>
            <person name="Bowman J.P."/>
        </authorList>
    </citation>
    <scope>NUCLEOTIDE SEQUENCE [LARGE SCALE GENOMIC DNA]</scope>
    <source>
        <strain evidence="11 12">IC158</strain>
    </source>
</reference>
<dbReference type="Proteomes" id="UP000289792">
    <property type="component" value="Unassembled WGS sequence"/>
</dbReference>
<feature type="domain" description="Mur ligase central" evidence="10">
    <location>
        <begin position="115"/>
        <end position="293"/>
    </location>
</feature>
<evidence type="ECO:0000313" key="11">
    <source>
        <dbReference type="EMBL" id="RXJ49811.1"/>
    </source>
</evidence>
<dbReference type="SUPFAM" id="SSF53623">
    <property type="entry name" value="MurD-like peptide ligases, catalytic domain"/>
    <property type="match status" value="1"/>
</dbReference>
<dbReference type="Gene3D" id="3.90.190.20">
    <property type="entry name" value="Mur ligase, C-terminal domain"/>
    <property type="match status" value="1"/>
</dbReference>
<comment type="subcellular location">
    <subcellularLocation>
        <location evidence="1 7 8">Cytoplasm</location>
    </subcellularLocation>
</comment>
<protein>
    <recommendedName>
        <fullName evidence="7 8">UDP-N-acetylmuramoylalanine--D-glutamate ligase</fullName>
        <ecNumber evidence="7 8">6.3.2.9</ecNumber>
    </recommendedName>
    <alternativeName>
        <fullName evidence="7">D-glutamic acid-adding enzyme</fullName>
    </alternativeName>
    <alternativeName>
        <fullName evidence="7">UDP-N-acetylmuramoyl-L-alanyl-D-glutamate synthetase</fullName>
    </alternativeName>
</protein>
<name>A0A4Q0XIG5_9FLAO</name>
<keyword evidence="3 7" id="KW-0963">Cytoplasm</keyword>
<dbReference type="InterPro" id="IPR004101">
    <property type="entry name" value="Mur_ligase_C"/>
</dbReference>
<keyword evidence="7 8" id="KW-0131">Cell cycle</keyword>
<keyword evidence="7 8" id="KW-0573">Peptidoglycan synthesis</keyword>
<dbReference type="GO" id="GO:0005524">
    <property type="term" value="F:ATP binding"/>
    <property type="evidence" value="ECO:0007669"/>
    <property type="project" value="UniProtKB-UniRule"/>
</dbReference>
<proteinExistence type="inferred from homology"/>
<dbReference type="InterPro" id="IPR036565">
    <property type="entry name" value="Mur-like_cat_sf"/>
</dbReference>
<keyword evidence="6 7" id="KW-0067">ATP-binding</keyword>
<organism evidence="11 12">
    <name type="scientific">Gelidibacter gilvus</name>
    <dbReference type="NCBI Taxonomy" id="59602"/>
    <lineage>
        <taxon>Bacteria</taxon>
        <taxon>Pseudomonadati</taxon>
        <taxon>Bacteroidota</taxon>
        <taxon>Flavobacteriia</taxon>
        <taxon>Flavobacteriales</taxon>
        <taxon>Flavobacteriaceae</taxon>
        <taxon>Gelidibacter</taxon>
    </lineage>
</organism>
<dbReference type="Pfam" id="PF02875">
    <property type="entry name" value="Mur_ligase_C"/>
    <property type="match status" value="1"/>
</dbReference>
<keyword evidence="4 7" id="KW-0436">Ligase</keyword>
<dbReference type="PANTHER" id="PTHR43692:SF1">
    <property type="entry name" value="UDP-N-ACETYLMURAMOYLALANINE--D-GLUTAMATE LIGASE"/>
    <property type="match status" value="1"/>
</dbReference>
<dbReference type="RefSeq" id="WP_129017547.1">
    <property type="nucleotide sequence ID" value="NZ_SDDZ01000005.1"/>
</dbReference>
<dbReference type="HAMAP" id="MF_00639">
    <property type="entry name" value="MurD"/>
    <property type="match status" value="1"/>
</dbReference>
<feature type="domain" description="Mur ligase C-terminal" evidence="9">
    <location>
        <begin position="315"/>
        <end position="428"/>
    </location>
</feature>
<evidence type="ECO:0000256" key="6">
    <source>
        <dbReference type="ARBA" id="ARBA00022840"/>
    </source>
</evidence>
<dbReference type="Gene3D" id="3.40.50.720">
    <property type="entry name" value="NAD(P)-binding Rossmann-like Domain"/>
    <property type="match status" value="1"/>
</dbReference>
<comment type="function">
    <text evidence="7 8">Cell wall formation. Catalyzes the addition of glutamate to the nucleotide precursor UDP-N-acetylmuramoyl-L-alanine (UMA).</text>
</comment>
<evidence type="ECO:0000256" key="3">
    <source>
        <dbReference type="ARBA" id="ARBA00022490"/>
    </source>
</evidence>